<proteinExistence type="predicted"/>
<dbReference type="KEGG" id="hut:Huta_2616"/>
<feature type="transmembrane region" description="Helical" evidence="1">
    <location>
        <begin position="7"/>
        <end position="25"/>
    </location>
</feature>
<dbReference type="OrthoDB" id="351349at2157"/>
<dbReference type="HOGENOM" id="CLU_1840526_0_0_2"/>
<dbReference type="AlphaFoldDB" id="C7NPM3"/>
<dbReference type="eggNOG" id="arCOG13160">
    <property type="taxonomic scope" value="Archaea"/>
</dbReference>
<keyword evidence="1" id="KW-0812">Transmembrane</keyword>
<evidence type="ECO:0000313" key="2">
    <source>
        <dbReference type="EMBL" id="ACV12778.1"/>
    </source>
</evidence>
<accession>C7NPM3</accession>
<keyword evidence="3" id="KW-1185">Reference proteome</keyword>
<protein>
    <submittedName>
        <fullName evidence="2">Sterol desaturase family protein</fullName>
    </submittedName>
</protein>
<dbReference type="EMBL" id="CP001687">
    <property type="protein sequence ID" value="ACV12778.1"/>
    <property type="molecule type" value="Genomic_DNA"/>
</dbReference>
<keyword evidence="1" id="KW-0472">Membrane</keyword>
<feature type="transmembrane region" description="Helical" evidence="1">
    <location>
        <begin position="95"/>
        <end position="117"/>
    </location>
</feature>
<dbReference type="GeneID" id="8384921"/>
<sequence>MQHSTRAFLGSLAVGTVVGFGLYWLVGRVTLAVVTGVTWTAALGVTLHIRRAYPAFSTGESWGDKRWTGLAVAVVTLAALIGAGPALPVSADFQFALGLLVLGASFTAYMAGTLAVLDRVDVDSNTTGSSRVSHAADDD</sequence>
<dbReference type="RefSeq" id="WP_015790340.1">
    <property type="nucleotide sequence ID" value="NC_013158.1"/>
</dbReference>
<feature type="transmembrane region" description="Helical" evidence="1">
    <location>
        <begin position="70"/>
        <end position="89"/>
    </location>
</feature>
<name>C7NPM3_HALUD</name>
<organism evidence="2 3">
    <name type="scientific">Halorhabdus utahensis (strain DSM 12940 / JCM 11049 / AX-2)</name>
    <dbReference type="NCBI Taxonomy" id="519442"/>
    <lineage>
        <taxon>Archaea</taxon>
        <taxon>Methanobacteriati</taxon>
        <taxon>Methanobacteriota</taxon>
        <taxon>Stenosarchaea group</taxon>
        <taxon>Halobacteria</taxon>
        <taxon>Halobacteriales</taxon>
        <taxon>Haloarculaceae</taxon>
        <taxon>Halorhabdus</taxon>
    </lineage>
</organism>
<feature type="transmembrane region" description="Helical" evidence="1">
    <location>
        <begin position="31"/>
        <end position="49"/>
    </location>
</feature>
<gene>
    <name evidence="2" type="ordered locus">Huta_2616</name>
</gene>
<evidence type="ECO:0000256" key="1">
    <source>
        <dbReference type="SAM" id="Phobius"/>
    </source>
</evidence>
<evidence type="ECO:0000313" key="3">
    <source>
        <dbReference type="Proteomes" id="UP000002071"/>
    </source>
</evidence>
<reference evidence="2 3" key="1">
    <citation type="journal article" date="2009" name="Stand. Genomic Sci.">
        <title>Complete genome sequence of Halorhabdus utahensis type strain (AX-2).</title>
        <authorList>
            <person name="Anderson I."/>
            <person name="Tindall B.J."/>
            <person name="Pomrenke H."/>
            <person name="Goker M."/>
            <person name="Lapidus A."/>
            <person name="Nolan M."/>
            <person name="Copeland A."/>
            <person name="Glavina Del Rio T."/>
            <person name="Chen F."/>
            <person name="Tice H."/>
            <person name="Cheng J.F."/>
            <person name="Lucas S."/>
            <person name="Chertkov O."/>
            <person name="Bruce D."/>
            <person name="Brettin T."/>
            <person name="Detter J.C."/>
            <person name="Han C."/>
            <person name="Goodwin L."/>
            <person name="Land M."/>
            <person name="Hauser L."/>
            <person name="Chang Y.J."/>
            <person name="Jeffries C.D."/>
            <person name="Pitluck S."/>
            <person name="Pati A."/>
            <person name="Mavromatis K."/>
            <person name="Ivanova N."/>
            <person name="Ovchinnikova G."/>
            <person name="Chen A."/>
            <person name="Palaniappan K."/>
            <person name="Chain P."/>
            <person name="Rohde M."/>
            <person name="Bristow J."/>
            <person name="Eisen J.A."/>
            <person name="Markowitz V."/>
            <person name="Hugenholtz P."/>
            <person name="Kyrpides N.C."/>
            <person name="Klenk H.P."/>
        </authorList>
    </citation>
    <scope>NUCLEOTIDE SEQUENCE [LARGE SCALE GENOMIC DNA]</scope>
    <source>
        <strain evidence="3">DSM 12940 / JCM 11049 / AX-2</strain>
    </source>
</reference>
<keyword evidence="1" id="KW-1133">Transmembrane helix</keyword>
<dbReference type="Proteomes" id="UP000002071">
    <property type="component" value="Chromosome"/>
</dbReference>